<evidence type="ECO:0000256" key="1">
    <source>
        <dbReference type="SAM" id="MobiDB-lite"/>
    </source>
</evidence>
<feature type="compositionally biased region" description="Basic and acidic residues" evidence="1">
    <location>
        <begin position="242"/>
        <end position="264"/>
    </location>
</feature>
<evidence type="ECO:0008006" key="3">
    <source>
        <dbReference type="Google" id="ProtNLM"/>
    </source>
</evidence>
<evidence type="ECO:0000313" key="2">
    <source>
        <dbReference type="EMBL" id="CAE0402604.1"/>
    </source>
</evidence>
<name>A0A7S3KXL9_9STRA</name>
<dbReference type="AlphaFoldDB" id="A0A7S3KXL9"/>
<reference evidence="2" key="1">
    <citation type="submission" date="2021-01" db="EMBL/GenBank/DDBJ databases">
        <authorList>
            <person name="Corre E."/>
            <person name="Pelletier E."/>
            <person name="Niang G."/>
            <person name="Scheremetjew M."/>
            <person name="Finn R."/>
            <person name="Kale V."/>
            <person name="Holt S."/>
            <person name="Cochrane G."/>
            <person name="Meng A."/>
            <person name="Brown T."/>
            <person name="Cohen L."/>
        </authorList>
    </citation>
    <scope>NUCLEOTIDE SEQUENCE</scope>
    <source>
        <strain evidence="2">CCMP127</strain>
    </source>
</reference>
<accession>A0A7S3KXL9</accession>
<gene>
    <name evidence="2" type="ORF">ACOF00016_LOCUS880</name>
</gene>
<organism evidence="2">
    <name type="scientific">Amphora coffeiformis</name>
    <dbReference type="NCBI Taxonomy" id="265554"/>
    <lineage>
        <taxon>Eukaryota</taxon>
        <taxon>Sar</taxon>
        <taxon>Stramenopiles</taxon>
        <taxon>Ochrophyta</taxon>
        <taxon>Bacillariophyta</taxon>
        <taxon>Bacillariophyceae</taxon>
        <taxon>Bacillariophycidae</taxon>
        <taxon>Thalassiophysales</taxon>
        <taxon>Catenulaceae</taxon>
        <taxon>Amphora</taxon>
    </lineage>
</organism>
<sequence length="737" mass="83316">MTEDDDKNDVMTTTTATMPVNTTAVPWEAVLCDDVLLQLLSYLDVTTAVHLLKGTSHSWRRRAADLTRRVPHLWQLWYDRCGFAPSKLVVDDNNNDNTAWNALMTSRRLSRNILGVQASSSSSPQKSKSNCFSLPNRWFSFFPVAPDDHSWWFPEDEDGNDNDDDLFLQDPPPVSFDCDSFLLTGQGTEFVLLNPFTLTVTVHQSILDQVIPSDEGMLEQAFRAASHRIVQQRGNRHSNNHTIHDNRHISRHDDENKNNNHDHNNDDDEEHLLAADAIDETLHRHHYARQDPYRVDPTQTLVNLSDTVDLNLHHYFVHPNNDRRRHQRPAAGHHFQPEEDEYELSYAGIDAKPMWKNGIYQGTMLALGRIIARISADDDEEEACCWEVLTWKKGIHDDDNSYNSAGSCRLRGTYHTLDVCPHQQVVYANPSRRVDQHDDWGADDNIFTLWAGQKHIQVIPLSTDDAVSKPTQPVAEWKCQDNVTAMIVSPAGVTTTTSRLPTIIVGTIARNLELYEPTGNTATLKQMISVSSAATAAQKRHEKLLPLQRTHPAPVTEIFCAKELPLEKAGFWTLQHNSAHGSTLLLWKPRQQEDQGATFDVETIIHLPLSSRRTPKIVYDGRRLLVYGQDHIGMILLVYHVRYSNEDMSVFDQVPVGESTSGGVVNVGHVPNTRFANRIRHVALSGMENILYEALYMTANERFVILNTKGGNLLSSGSSSPYREGLLVIDLQDEETC</sequence>
<feature type="region of interest" description="Disordered" evidence="1">
    <location>
        <begin position="231"/>
        <end position="267"/>
    </location>
</feature>
<dbReference type="EMBL" id="HBIM01001019">
    <property type="protein sequence ID" value="CAE0402604.1"/>
    <property type="molecule type" value="Transcribed_RNA"/>
</dbReference>
<proteinExistence type="predicted"/>
<protein>
    <recommendedName>
        <fullName evidence="3">F-box domain-containing protein</fullName>
    </recommendedName>
</protein>